<comment type="caution">
    <text evidence="1">The sequence shown here is derived from an EMBL/GenBank/DDBJ whole genome shotgun (WGS) entry which is preliminary data.</text>
</comment>
<protein>
    <submittedName>
        <fullName evidence="1">Uncharacterized protein</fullName>
    </submittedName>
</protein>
<dbReference type="OrthoDB" id="78308at2759"/>
<accession>A0A812X3P7</accession>
<dbReference type="AlphaFoldDB" id="A0A812X3P7"/>
<gene>
    <name evidence="1" type="ORF">SPIL2461_LOCUS20393</name>
</gene>
<dbReference type="Proteomes" id="UP000649617">
    <property type="component" value="Unassembled WGS sequence"/>
</dbReference>
<name>A0A812X3P7_SYMPI</name>
<reference evidence="1" key="1">
    <citation type="submission" date="2021-02" db="EMBL/GenBank/DDBJ databases">
        <authorList>
            <person name="Dougan E. K."/>
            <person name="Rhodes N."/>
            <person name="Thang M."/>
            <person name="Chan C."/>
        </authorList>
    </citation>
    <scope>NUCLEOTIDE SEQUENCE</scope>
</reference>
<keyword evidence="2" id="KW-1185">Reference proteome</keyword>
<organism evidence="1 2">
    <name type="scientific">Symbiodinium pilosum</name>
    <name type="common">Dinoflagellate</name>
    <dbReference type="NCBI Taxonomy" id="2952"/>
    <lineage>
        <taxon>Eukaryota</taxon>
        <taxon>Sar</taxon>
        <taxon>Alveolata</taxon>
        <taxon>Dinophyceae</taxon>
        <taxon>Suessiales</taxon>
        <taxon>Symbiodiniaceae</taxon>
        <taxon>Symbiodinium</taxon>
    </lineage>
</organism>
<evidence type="ECO:0000313" key="2">
    <source>
        <dbReference type="Proteomes" id="UP000649617"/>
    </source>
</evidence>
<feature type="non-terminal residue" evidence="1">
    <location>
        <position position="181"/>
    </location>
</feature>
<proteinExistence type="predicted"/>
<feature type="non-terminal residue" evidence="1">
    <location>
        <position position="1"/>
    </location>
</feature>
<sequence length="181" mass="20345">VPRGRLGYCRGRASLLNSGLFAFDVSLEHWRGITQMLHNSWFAWDGSKKVTESHGWNGTGIPDVSMATHWDKTQGGLYTYFVQLQKVGHELAQDLVYPSHPHQPLNQQIFTHFSGKSKPCQVNFKGELSDSELAVYLPSQTLWRNFFFNLGLAPSSIQKCSPILIDLGANCGNTLPFLYKT</sequence>
<dbReference type="EMBL" id="CAJNIZ010045332">
    <property type="protein sequence ID" value="CAE7717058.1"/>
    <property type="molecule type" value="Genomic_DNA"/>
</dbReference>
<evidence type="ECO:0000313" key="1">
    <source>
        <dbReference type="EMBL" id="CAE7717058.1"/>
    </source>
</evidence>